<name>A0A1M5RZ12_9GAMM</name>
<dbReference type="PROSITE" id="PS51704">
    <property type="entry name" value="GP_PDE"/>
    <property type="match status" value="1"/>
</dbReference>
<dbReference type="InterPro" id="IPR017946">
    <property type="entry name" value="PLC-like_Pdiesterase_TIM-brl"/>
</dbReference>
<sequence>MPTSMLTNRQHPNRVIAQALLLCLALALSLDSVISVQAQSNPLRQTDTPLNIAHRGASAYAPEHTAAAYRMAIEMGAPFIEPDLQMTRDGVLIALHDPTLERTTNVATLFPQRYRRVQRGAKAVRQWFAYDFSLAEIKQLDAGSWLSEAYAGERILTLDEVIALAQGKADIMPELKYPDRYLAQGLDMAQAFWHVLERHRLTRGEHGPQVVVQSFHFDTLVRLRQQFQSSLPQVFLVYGDSAAPWLSDEGLARVATIADALGPSKLLIEADPTLVSRSHQQGLAVIPYTFASPHRATDAALIREMQTALCLWQVDGLFTNNPDLFGQVGPCRDESNAPVATP</sequence>
<dbReference type="STRING" id="299255.SAMN02745129_1807"/>
<evidence type="ECO:0000313" key="2">
    <source>
        <dbReference type="EMBL" id="SHH31449.1"/>
    </source>
</evidence>
<protein>
    <submittedName>
        <fullName evidence="2">Glycerophosphoryl diester phosphodiesterase</fullName>
    </submittedName>
</protein>
<organism evidence="2 3">
    <name type="scientific">Ferrimonas marina</name>
    <dbReference type="NCBI Taxonomy" id="299255"/>
    <lineage>
        <taxon>Bacteria</taxon>
        <taxon>Pseudomonadati</taxon>
        <taxon>Pseudomonadota</taxon>
        <taxon>Gammaproteobacteria</taxon>
        <taxon>Alteromonadales</taxon>
        <taxon>Ferrimonadaceae</taxon>
        <taxon>Ferrimonas</taxon>
    </lineage>
</organism>
<dbReference type="InterPro" id="IPR030395">
    <property type="entry name" value="GP_PDE_dom"/>
</dbReference>
<dbReference type="EMBL" id="FQXG01000002">
    <property type="protein sequence ID" value="SHH31449.1"/>
    <property type="molecule type" value="Genomic_DNA"/>
</dbReference>
<evidence type="ECO:0000313" key="3">
    <source>
        <dbReference type="Proteomes" id="UP000184268"/>
    </source>
</evidence>
<proteinExistence type="predicted"/>
<dbReference type="GO" id="GO:0008081">
    <property type="term" value="F:phosphoric diester hydrolase activity"/>
    <property type="evidence" value="ECO:0007669"/>
    <property type="project" value="InterPro"/>
</dbReference>
<feature type="domain" description="GP-PDE" evidence="1">
    <location>
        <begin position="49"/>
        <end position="329"/>
    </location>
</feature>
<evidence type="ECO:0000259" key="1">
    <source>
        <dbReference type="PROSITE" id="PS51704"/>
    </source>
</evidence>
<dbReference type="Gene3D" id="3.20.20.190">
    <property type="entry name" value="Phosphatidylinositol (PI) phosphodiesterase"/>
    <property type="match status" value="1"/>
</dbReference>
<dbReference type="PANTHER" id="PTHR46211:SF7">
    <property type="entry name" value="GLYCEROPHOSPHODIESTER PHOSPHODIESTERASE"/>
    <property type="match status" value="1"/>
</dbReference>
<dbReference type="Proteomes" id="UP000184268">
    <property type="component" value="Unassembled WGS sequence"/>
</dbReference>
<dbReference type="Pfam" id="PF03009">
    <property type="entry name" value="GDPD"/>
    <property type="match status" value="1"/>
</dbReference>
<dbReference type="GO" id="GO:0006629">
    <property type="term" value="P:lipid metabolic process"/>
    <property type="evidence" value="ECO:0007669"/>
    <property type="project" value="InterPro"/>
</dbReference>
<accession>A0A1M5RZ12</accession>
<keyword evidence="3" id="KW-1185">Reference proteome</keyword>
<dbReference type="PANTHER" id="PTHR46211">
    <property type="entry name" value="GLYCEROPHOSPHORYL DIESTER PHOSPHODIESTERASE"/>
    <property type="match status" value="1"/>
</dbReference>
<reference evidence="2 3" key="1">
    <citation type="submission" date="2016-11" db="EMBL/GenBank/DDBJ databases">
        <authorList>
            <person name="Jaros S."/>
            <person name="Januszkiewicz K."/>
            <person name="Wedrychowicz H."/>
        </authorList>
    </citation>
    <scope>NUCLEOTIDE SEQUENCE [LARGE SCALE GENOMIC DNA]</scope>
    <source>
        <strain evidence="2 3">DSM 16917</strain>
    </source>
</reference>
<dbReference type="CDD" id="cd08559">
    <property type="entry name" value="GDPD_periplasmic_GlpQ_like"/>
    <property type="match status" value="1"/>
</dbReference>
<gene>
    <name evidence="2" type="ORF">SAMN02745129_1807</name>
</gene>
<dbReference type="SUPFAM" id="SSF51695">
    <property type="entry name" value="PLC-like phosphodiesterases"/>
    <property type="match status" value="1"/>
</dbReference>
<dbReference type="AlphaFoldDB" id="A0A1M5RZ12"/>